<keyword evidence="2" id="KW-1185">Reference proteome</keyword>
<dbReference type="Proteomes" id="UP000176204">
    <property type="component" value="Chromosome I"/>
</dbReference>
<dbReference type="STRING" id="1679444.PYTT_1787"/>
<dbReference type="KEGG" id="agl:PYTT_1787"/>
<accession>A0A1C7P937</accession>
<protein>
    <recommendedName>
        <fullName evidence="3">Prokaryotic membrane lipoprotein lipid attachment site profile</fullName>
    </recommendedName>
</protein>
<name>A0A1C7P937_9BACT</name>
<dbReference type="AlphaFoldDB" id="A0A1C7P937"/>
<proteinExistence type="predicted"/>
<gene>
    <name evidence="1" type="ORF">PYTT_1787</name>
</gene>
<evidence type="ECO:0000313" key="1">
    <source>
        <dbReference type="EMBL" id="SEH92752.1"/>
    </source>
</evidence>
<evidence type="ECO:0008006" key="3">
    <source>
        <dbReference type="Google" id="ProtNLM"/>
    </source>
</evidence>
<dbReference type="PROSITE" id="PS51257">
    <property type="entry name" value="PROKAR_LIPOPROTEIN"/>
    <property type="match status" value="1"/>
</dbReference>
<dbReference type="RefSeq" id="WP_067777757.1">
    <property type="nucleotide sequence ID" value="NZ_LIGX01000041.1"/>
</dbReference>
<dbReference type="EMBL" id="LT629973">
    <property type="protein sequence ID" value="SEH92752.1"/>
    <property type="molecule type" value="Genomic_DNA"/>
</dbReference>
<organism evidence="1 2">
    <name type="scientific">Akkermansia glycaniphila</name>
    <dbReference type="NCBI Taxonomy" id="1679444"/>
    <lineage>
        <taxon>Bacteria</taxon>
        <taxon>Pseudomonadati</taxon>
        <taxon>Verrucomicrobiota</taxon>
        <taxon>Verrucomicrobiia</taxon>
        <taxon>Verrucomicrobiales</taxon>
        <taxon>Akkermansiaceae</taxon>
        <taxon>Akkermansia</taxon>
    </lineage>
</organism>
<evidence type="ECO:0000313" key="2">
    <source>
        <dbReference type="Proteomes" id="UP000176204"/>
    </source>
</evidence>
<sequence>MNHLYKYLGAAAYSICILTACSDNDECKDCQNKTVTTTESKHLQGNYDLQKYYMQRSEYNLFYVVPSGGNGRFDGGAFRWDIDKLCITAPDTVCVYIGTAGDVVQNGAYSLNTATGQVEGPLPNPETYPWIDAQQYYDHQL</sequence>
<reference evidence="2" key="1">
    <citation type="submission" date="2016-09" db="EMBL/GenBank/DDBJ databases">
        <authorList>
            <person name="Koehorst J."/>
        </authorList>
    </citation>
    <scope>NUCLEOTIDE SEQUENCE [LARGE SCALE GENOMIC DNA]</scope>
</reference>